<evidence type="ECO:0000259" key="2">
    <source>
        <dbReference type="Pfam" id="PF26526"/>
    </source>
</evidence>
<dbReference type="Proteomes" id="UP001139336">
    <property type="component" value="Unassembled WGS sequence"/>
</dbReference>
<dbReference type="EMBL" id="JAKGSI010000001">
    <property type="protein sequence ID" value="MCF4006122.1"/>
    <property type="molecule type" value="Genomic_DNA"/>
</dbReference>
<feature type="domain" description="DUF8175" evidence="2">
    <location>
        <begin position="83"/>
        <end position="255"/>
    </location>
</feature>
<keyword evidence="1" id="KW-0812">Transmembrane</keyword>
<proteinExistence type="predicted"/>
<dbReference type="Pfam" id="PF26526">
    <property type="entry name" value="DUF8175"/>
    <property type="match status" value="1"/>
</dbReference>
<keyword evidence="1" id="KW-1133">Transmembrane helix</keyword>
<accession>A0A9X1QPM5</accession>
<reference evidence="3" key="1">
    <citation type="submission" date="2022-01" db="EMBL/GenBank/DDBJ databases">
        <title>Corynebacterium sp. nov isolated from isolated from the feces of the greater white-fronted geese (Anser albifrons) at Poyang Lake, PR China.</title>
        <authorList>
            <person name="Liu Q."/>
        </authorList>
    </citation>
    <scope>NUCLEOTIDE SEQUENCE</scope>
    <source>
        <strain evidence="3">JCM 32435</strain>
    </source>
</reference>
<organism evidence="3 4">
    <name type="scientific">Corynebacterium uropygiale</name>
    <dbReference type="NCBI Taxonomy" id="1775911"/>
    <lineage>
        <taxon>Bacteria</taxon>
        <taxon>Bacillati</taxon>
        <taxon>Actinomycetota</taxon>
        <taxon>Actinomycetes</taxon>
        <taxon>Mycobacteriales</taxon>
        <taxon>Corynebacteriaceae</taxon>
        <taxon>Corynebacterium</taxon>
    </lineage>
</organism>
<gene>
    <name evidence="3" type="ORF">L1O03_02880</name>
</gene>
<keyword evidence="1" id="KW-0472">Membrane</keyword>
<keyword evidence="4" id="KW-1185">Reference proteome</keyword>
<evidence type="ECO:0000313" key="4">
    <source>
        <dbReference type="Proteomes" id="UP001139336"/>
    </source>
</evidence>
<feature type="transmembrane region" description="Helical" evidence="1">
    <location>
        <begin position="7"/>
        <end position="29"/>
    </location>
</feature>
<name>A0A9X1QPM5_9CORY</name>
<protein>
    <recommendedName>
        <fullName evidence="2">DUF8175 domain-containing protein</fullName>
    </recommendedName>
</protein>
<comment type="caution">
    <text evidence="3">The sequence shown here is derived from an EMBL/GenBank/DDBJ whole genome shotgun (WGS) entry which is preliminary data.</text>
</comment>
<dbReference type="InterPro" id="IPR058488">
    <property type="entry name" value="DUF8175"/>
</dbReference>
<dbReference type="AlphaFoldDB" id="A0A9X1QPM5"/>
<sequence length="273" mass="30785">MKQKNLIITLIVIVVVLVIGLAATVFLVLDQEKSTTAQGDHGLSMSKNHNCEYRTSVSNIAGDEIKVPVDTNGCLLSTALKDVDPNDTERVPDDFEYQILPEKNYYVIAVSSSDGPTRFDGDIPTGYAHTVQGAVMAMHNYMRAFSHYDLCVQVAKHDHHILDRGAPSQKDAEEQCRDAAEYRQVLNEKVRDKGLDPNLDFLSIIGYRVKNYNENSAEFEFWRKGPADGPGPRYSRVNNHMMWVDGEWVFGPVADDNIYNEDSVPKDMVRWDI</sequence>
<evidence type="ECO:0000256" key="1">
    <source>
        <dbReference type="SAM" id="Phobius"/>
    </source>
</evidence>
<dbReference type="RefSeq" id="WP_236117897.1">
    <property type="nucleotide sequence ID" value="NZ_JAKGSI010000001.1"/>
</dbReference>
<evidence type="ECO:0000313" key="3">
    <source>
        <dbReference type="EMBL" id="MCF4006122.1"/>
    </source>
</evidence>